<dbReference type="PANTHER" id="PTHR37954">
    <property type="entry name" value="BLL4979 PROTEIN"/>
    <property type="match status" value="1"/>
</dbReference>
<dbReference type="PANTHER" id="PTHR37954:SF3">
    <property type="entry name" value="DUF169 DOMAIN-CONTAINING PROTEIN"/>
    <property type="match status" value="1"/>
</dbReference>
<reference evidence="1 2" key="1">
    <citation type="submission" date="2024-09" db="EMBL/GenBank/DDBJ databases">
        <authorList>
            <person name="Sun Q."/>
            <person name="Mori K."/>
        </authorList>
    </citation>
    <scope>NUCLEOTIDE SEQUENCE [LARGE SCALE GENOMIC DNA]</scope>
    <source>
        <strain evidence="1 2">KCTC 23279</strain>
    </source>
</reference>
<dbReference type="EMBL" id="JBHLWM010000008">
    <property type="protein sequence ID" value="MFC0243043.1"/>
    <property type="molecule type" value="Genomic_DNA"/>
</dbReference>
<gene>
    <name evidence="1" type="ORF">ACFFJ6_21320</name>
</gene>
<sequence>MSDGMTPEPPQSIDYAAMVADLNALLRLKTTVIGMKMFATAAEMEAIPKIRRPNAIHTTDQIVSMASRLGWTVGITAADLVGAQCRAVIGLAPQDEQWLSGQSYVGVWHGTAEDAAKRQHALDVVPFGQYQAMAVSPLASGRLDPPDICLVYATPGQMIILINGLQYVGYKKFDWGVVGETACADSWGRALATGEPSLSLPCFAERRYGGVPDEEMLMALKPAHLAKAIDGMKQLAKNGLRYPIPPYGIQADVRAGMDVSYGK</sequence>
<dbReference type="RefSeq" id="WP_378391594.1">
    <property type="nucleotide sequence ID" value="NZ_JBHLWM010000008.1"/>
</dbReference>
<dbReference type="Pfam" id="PF02596">
    <property type="entry name" value="DUF169"/>
    <property type="match status" value="1"/>
</dbReference>
<name>A0ABV6EXS6_9BRAD</name>
<dbReference type="Proteomes" id="UP001589775">
    <property type="component" value="Unassembled WGS sequence"/>
</dbReference>
<keyword evidence="2" id="KW-1185">Reference proteome</keyword>
<protein>
    <submittedName>
        <fullName evidence="1">DUF169 domain-containing protein</fullName>
    </submittedName>
</protein>
<evidence type="ECO:0000313" key="1">
    <source>
        <dbReference type="EMBL" id="MFC0243043.1"/>
    </source>
</evidence>
<organism evidence="1 2">
    <name type="scientific">Rhodopseudomonas telluris</name>
    <dbReference type="NCBI Taxonomy" id="644215"/>
    <lineage>
        <taxon>Bacteria</taxon>
        <taxon>Pseudomonadati</taxon>
        <taxon>Pseudomonadota</taxon>
        <taxon>Alphaproteobacteria</taxon>
        <taxon>Hyphomicrobiales</taxon>
        <taxon>Nitrobacteraceae</taxon>
        <taxon>Rhodopseudomonas</taxon>
    </lineage>
</organism>
<dbReference type="InterPro" id="IPR003748">
    <property type="entry name" value="DUF169"/>
</dbReference>
<accession>A0ABV6EXS6</accession>
<comment type="caution">
    <text evidence="1">The sequence shown here is derived from an EMBL/GenBank/DDBJ whole genome shotgun (WGS) entry which is preliminary data.</text>
</comment>
<proteinExistence type="predicted"/>
<evidence type="ECO:0000313" key="2">
    <source>
        <dbReference type="Proteomes" id="UP001589775"/>
    </source>
</evidence>